<dbReference type="SUPFAM" id="SSF52540">
    <property type="entry name" value="P-loop containing nucleoside triphosphate hydrolases"/>
    <property type="match status" value="1"/>
</dbReference>
<dbReference type="InterPro" id="IPR027417">
    <property type="entry name" value="P-loop_NTPase"/>
</dbReference>
<dbReference type="GO" id="GO:0016887">
    <property type="term" value="F:ATP hydrolysis activity"/>
    <property type="evidence" value="ECO:0007669"/>
    <property type="project" value="InterPro"/>
</dbReference>
<gene>
    <name evidence="3" type="ORF">ALQ08_02475</name>
    <name evidence="2" type="ORF">ALQ28_00917</name>
</gene>
<proteinExistence type="predicted"/>
<dbReference type="PANTHER" id="PTHR43581:SF2">
    <property type="entry name" value="EXCINUCLEASE ATPASE SUBUNIT"/>
    <property type="match status" value="1"/>
</dbReference>
<feature type="domain" description="ATPase AAA-type core" evidence="1">
    <location>
        <begin position="325"/>
        <end position="447"/>
    </location>
</feature>
<evidence type="ECO:0000313" key="4">
    <source>
        <dbReference type="Proteomes" id="UP000267908"/>
    </source>
</evidence>
<name>A0A0P9UE91_9PSED</name>
<organism evidence="3 5">
    <name type="scientific">Pseudomonas syringae pv. delphinii</name>
    <dbReference type="NCBI Taxonomy" id="192088"/>
    <lineage>
        <taxon>Bacteria</taxon>
        <taxon>Pseudomonadati</taxon>
        <taxon>Pseudomonadota</taxon>
        <taxon>Gammaproteobacteria</taxon>
        <taxon>Pseudomonadales</taxon>
        <taxon>Pseudomonadaceae</taxon>
        <taxon>Pseudomonas</taxon>
    </lineage>
</organism>
<sequence length="461" mass="52027">MQEPLISAIRIQGLFGMYTYNLPEEGALSNAAILYGDNGFGKSTILRLAFHLLSAATNRGHRNALFDTYFHSLEVALSNGILLGVTRHLAADHEGQGKAKKLSLYIKKNEELIALWDWIPKHASNEGAYRFYFDDNGKQILQFNKEEPSLPIDTERYGEEVYIQALESLTPTTFILNADRRLDSDSVSDPSDEMELRRVMRYEEPKRINDLVVRSREIALSQAINSAARWISKKAVHSANRGSENVHQAYSQVLKHLVSSKKAVGEPTDVNELQKQLSNIEMKTAELAKYELATPLSMVEFKKSLGTKSKPKSTLAAGLLKPYIDSLNGRLAALDLIYELVDKFVEMVNDFLSDKKISYKVSQGFSVQNAKGFPLDWGNLSSGEQQLLLLFCYVLTGRDKPCVFIIDEPEISLNVKWQRQLIRSLLEITKGSEIQFIFASHSMELLAQHRQRVVRLVNKNG</sequence>
<dbReference type="GO" id="GO:0005524">
    <property type="term" value="F:ATP binding"/>
    <property type="evidence" value="ECO:0007669"/>
    <property type="project" value="InterPro"/>
</dbReference>
<comment type="caution">
    <text evidence="3">The sequence shown here is derived from an EMBL/GenBank/DDBJ whole genome shotgun (WGS) entry which is preliminary data.</text>
</comment>
<evidence type="ECO:0000313" key="2">
    <source>
        <dbReference type="EMBL" id="RMP14043.1"/>
    </source>
</evidence>
<protein>
    <recommendedName>
        <fullName evidence="1">ATPase AAA-type core domain-containing protein</fullName>
    </recommendedName>
</protein>
<dbReference type="InterPro" id="IPR003959">
    <property type="entry name" value="ATPase_AAA_core"/>
</dbReference>
<dbReference type="EMBL" id="RBQG01000139">
    <property type="protein sequence ID" value="RMP14043.1"/>
    <property type="molecule type" value="Genomic_DNA"/>
</dbReference>
<dbReference type="AlphaFoldDB" id="A0A0P9UE91"/>
<dbReference type="Gene3D" id="3.40.50.300">
    <property type="entry name" value="P-loop containing nucleotide triphosphate hydrolases"/>
    <property type="match status" value="1"/>
</dbReference>
<accession>A0A0P9UE91</accession>
<evidence type="ECO:0000259" key="1">
    <source>
        <dbReference type="Pfam" id="PF13304"/>
    </source>
</evidence>
<dbReference type="CDD" id="cd00267">
    <property type="entry name" value="ABC_ATPase"/>
    <property type="match status" value="1"/>
</dbReference>
<dbReference type="Proteomes" id="UP000267908">
    <property type="component" value="Unassembled WGS sequence"/>
</dbReference>
<dbReference type="Proteomes" id="UP000269044">
    <property type="component" value="Unassembled WGS sequence"/>
</dbReference>
<dbReference type="RefSeq" id="WP_057435490.1">
    <property type="nucleotide sequence ID" value="NZ_LJQH01000101.1"/>
</dbReference>
<dbReference type="EMBL" id="RBRA01000118">
    <property type="protein sequence ID" value="RMQ25249.1"/>
    <property type="molecule type" value="Genomic_DNA"/>
</dbReference>
<dbReference type="PANTHER" id="PTHR43581">
    <property type="entry name" value="ATP/GTP PHOSPHATASE"/>
    <property type="match status" value="1"/>
</dbReference>
<dbReference type="Pfam" id="PF13304">
    <property type="entry name" value="AAA_21"/>
    <property type="match status" value="1"/>
</dbReference>
<reference evidence="4 5" key="1">
    <citation type="submission" date="2018-08" db="EMBL/GenBank/DDBJ databases">
        <title>Recombination of ecologically and evolutionarily significant loci maintains genetic cohesion in the Pseudomonas syringae species complex.</title>
        <authorList>
            <person name="Dillon M."/>
            <person name="Thakur S."/>
            <person name="Almeida R.N.D."/>
            <person name="Weir B.S."/>
            <person name="Guttman D.S."/>
        </authorList>
    </citation>
    <scope>NUCLEOTIDE SEQUENCE [LARGE SCALE GENOMIC DNA]</scope>
    <source>
        <strain evidence="3 5">ICMP 13052</strain>
        <strain evidence="2 4">ICMP 4330</strain>
    </source>
</reference>
<dbReference type="InterPro" id="IPR051396">
    <property type="entry name" value="Bact_Antivir_Def_Nuclease"/>
</dbReference>
<evidence type="ECO:0000313" key="3">
    <source>
        <dbReference type="EMBL" id="RMQ25249.1"/>
    </source>
</evidence>
<evidence type="ECO:0000313" key="5">
    <source>
        <dbReference type="Proteomes" id="UP000269044"/>
    </source>
</evidence>